<dbReference type="Proteomes" id="UP000070659">
    <property type="component" value="Unassembled WGS sequence"/>
</dbReference>
<feature type="compositionally biased region" description="Pro residues" evidence="2">
    <location>
        <begin position="1882"/>
        <end position="1892"/>
    </location>
</feature>
<feature type="region of interest" description="Disordered" evidence="2">
    <location>
        <begin position="2066"/>
        <end position="2094"/>
    </location>
</feature>
<feature type="compositionally biased region" description="Basic and acidic residues" evidence="2">
    <location>
        <begin position="1853"/>
        <end position="1869"/>
    </location>
</feature>
<feature type="compositionally biased region" description="Low complexity" evidence="2">
    <location>
        <begin position="2404"/>
        <end position="2417"/>
    </location>
</feature>
<feature type="coiled-coil region" evidence="1">
    <location>
        <begin position="1549"/>
        <end position="1607"/>
    </location>
</feature>
<evidence type="ECO:0000256" key="1">
    <source>
        <dbReference type="SAM" id="Coils"/>
    </source>
</evidence>
<feature type="region of interest" description="Disordered" evidence="2">
    <location>
        <begin position="1833"/>
        <end position="1922"/>
    </location>
</feature>
<feature type="region of interest" description="Disordered" evidence="2">
    <location>
        <begin position="3070"/>
        <end position="3139"/>
    </location>
</feature>
<feature type="region of interest" description="Disordered" evidence="2">
    <location>
        <begin position="475"/>
        <end position="497"/>
    </location>
</feature>
<feature type="domain" description="Helicase ATP-binding" evidence="3">
    <location>
        <begin position="793"/>
        <end position="1059"/>
    </location>
</feature>
<feature type="compositionally biased region" description="Basic and acidic residues" evidence="2">
    <location>
        <begin position="3128"/>
        <end position="3139"/>
    </location>
</feature>
<dbReference type="PANTHER" id="PTHR41313:SF1">
    <property type="entry name" value="DNA METHYLASE ADENINE-SPECIFIC DOMAIN-CONTAINING PROTEIN"/>
    <property type="match status" value="1"/>
</dbReference>
<name>A0A132N8K0_9ACTN</name>
<keyword evidence="1" id="KW-0175">Coiled coil</keyword>
<evidence type="ECO:0000313" key="4">
    <source>
        <dbReference type="EMBL" id="KWX05862.1"/>
    </source>
</evidence>
<dbReference type="Gene3D" id="3.40.50.300">
    <property type="entry name" value="P-loop containing nucleotide triphosphate hydrolases"/>
    <property type="match status" value="2"/>
</dbReference>
<dbReference type="EMBL" id="JYIJ01000009">
    <property type="protein sequence ID" value="KWX05862.1"/>
    <property type="molecule type" value="Genomic_DNA"/>
</dbReference>
<dbReference type="PRINTS" id="PR00507">
    <property type="entry name" value="N12N6MTFRASE"/>
</dbReference>
<dbReference type="SMART" id="SM00487">
    <property type="entry name" value="DEXDc"/>
    <property type="match status" value="1"/>
</dbReference>
<dbReference type="CDD" id="cd02440">
    <property type="entry name" value="AdoMet_MTases"/>
    <property type="match status" value="1"/>
</dbReference>
<dbReference type="SUPFAM" id="SSF52540">
    <property type="entry name" value="P-loop containing nucleoside triphosphate hydrolases"/>
    <property type="match status" value="2"/>
</dbReference>
<dbReference type="PANTHER" id="PTHR41313">
    <property type="entry name" value="ADENINE-SPECIFIC METHYLTRANSFERASE"/>
    <property type="match status" value="1"/>
</dbReference>
<evidence type="ECO:0000259" key="3">
    <source>
        <dbReference type="SMART" id="SM00487"/>
    </source>
</evidence>
<feature type="compositionally biased region" description="Low complexity" evidence="2">
    <location>
        <begin position="2323"/>
        <end position="2345"/>
    </location>
</feature>
<dbReference type="InterPro" id="IPR014001">
    <property type="entry name" value="Helicase_ATP-bd"/>
</dbReference>
<feature type="compositionally biased region" description="Polar residues" evidence="2">
    <location>
        <begin position="2272"/>
        <end position="2282"/>
    </location>
</feature>
<feature type="region of interest" description="Disordered" evidence="2">
    <location>
        <begin position="1666"/>
        <end position="1711"/>
    </location>
</feature>
<feature type="compositionally biased region" description="Basic and acidic residues" evidence="2">
    <location>
        <begin position="1697"/>
        <end position="1711"/>
    </location>
</feature>
<dbReference type="InterPro" id="IPR027417">
    <property type="entry name" value="P-loop_NTPase"/>
</dbReference>
<dbReference type="Gene3D" id="3.40.50.150">
    <property type="entry name" value="Vaccinia Virus protein VP39"/>
    <property type="match status" value="1"/>
</dbReference>
<feature type="region of interest" description="Disordered" evidence="2">
    <location>
        <begin position="2172"/>
        <end position="2191"/>
    </location>
</feature>
<feature type="region of interest" description="Disordered" evidence="2">
    <location>
        <begin position="2198"/>
        <end position="2475"/>
    </location>
</feature>
<accession>A0A132N8K0</accession>
<feature type="coiled-coil region" evidence="1">
    <location>
        <begin position="1397"/>
        <end position="1438"/>
    </location>
</feature>
<dbReference type="InterPro" id="IPR052933">
    <property type="entry name" value="DNA_Protect_Modify"/>
</dbReference>
<evidence type="ECO:0000313" key="5">
    <source>
        <dbReference type="Proteomes" id="UP000070659"/>
    </source>
</evidence>
<gene>
    <name evidence="4" type="ORF">TH66_00565</name>
</gene>
<feature type="compositionally biased region" description="Low complexity" evidence="2">
    <location>
        <begin position="2083"/>
        <end position="2094"/>
    </location>
</feature>
<feature type="compositionally biased region" description="Low complexity" evidence="2">
    <location>
        <begin position="2386"/>
        <end position="2395"/>
    </location>
</feature>
<dbReference type="SUPFAM" id="SSF53335">
    <property type="entry name" value="S-adenosyl-L-methionine-dependent methyltransferases"/>
    <property type="match status" value="1"/>
</dbReference>
<dbReference type="RefSeq" id="WP_067067677.1">
    <property type="nucleotide sequence ID" value="NZ_JYIJ01000009.1"/>
</dbReference>
<comment type="caution">
    <text evidence="4">The sequence shown here is derived from an EMBL/GenBank/DDBJ whole genome shotgun (WGS) entry which is preliminary data.</text>
</comment>
<organism evidence="4 5">
    <name type="scientific">Carbonactinospora thermoautotrophica</name>
    <dbReference type="NCBI Taxonomy" id="1469144"/>
    <lineage>
        <taxon>Bacteria</taxon>
        <taxon>Bacillati</taxon>
        <taxon>Actinomycetota</taxon>
        <taxon>Actinomycetes</taxon>
        <taxon>Kitasatosporales</taxon>
        <taxon>Carbonactinosporaceae</taxon>
        <taxon>Carbonactinospora</taxon>
    </lineage>
</organism>
<feature type="region of interest" description="Disordered" evidence="2">
    <location>
        <begin position="2537"/>
        <end position="2603"/>
    </location>
</feature>
<protein>
    <recommendedName>
        <fullName evidence="3">Helicase ATP-binding domain-containing protein</fullName>
    </recommendedName>
</protein>
<sequence>MSTHSEETTADKATGPIARARAAVAALEVLDRIRSDGASPTAEDLAALRAWPGWGPLAPALEYRPTGTWAEIQERLQWLLDPSAYREAEAATFNAFYTPPEIADACWRILRDLGFTGGTLLEPGCGAGVFMARTPAEVPARWIGVERDPTTARIASLLHPDAQIINQPLQETQLPSRSVDAVLGNVPFGDVAVYDPTAPEEITTNLHNYFIWRSVQALRPGGVAVLITSRYTLDAKSEEAQAARKAIAADADLLGAIRLPNAALAPGGTTALVDILVLRRRRPGEEPGDDAWLRTRPVFSGQEHVNAYLLDHPEQVLGEHALDRAPRYGRTLRVDTRPDDPPLAEALAQAGQRIVERAAAQGRTWQVDAPVTQITAENSPFPTRADGRKEGSFHLVDGVPHEVIDGKLVPVDPKTPGVKTELPRLIRLRDAALRLLEAESDFSTPDEELEPLRAKVRALYEEYVKAHGPLNRYTLVESQPDPETGLPTISRRRPTMGGFRRDPDFVTVLALEDFDDETRTAKPAAILTRRVNRPRQRATHADTPAEAVALCRDELGYIDPPTIARLLGIPVDQVPEKLQGLAFEDPVTRRWVPADEYLSGEVREKLEQAREAAERDPQRWAQNVAALEKVQPKDLEPEQIRANLGAVWIPAVDIEDFTAEVFGYRARIWREPRTSTWSVEASHAAETSPAATVEWGTERLNAYRLLERQLNGKDATVYDVILTPDGGERRVRNERETLLAEEKVKAICARFASWVWEDPDRADRLAARYNRWFNSSVLRRFDGSYLTFHGIDPEFTPYPHQKDMVARIIATPAALCPFPVGTGKTAIMFMAAMKLKELGLVRKPMIVTTPSTLEQIARDGKRLFPNARILMASRDELGDARSRKLFAARCATEEWDAVVISHTAFMALPVHPTTEAEYLDRLAAEYRQALATAKQDGGQRRIKQIAKMVKNLETRAKKLLDHATDDGVFFEQLGVDYLLIDEIHYFKNLAVPVHTDGFSIKPSKRATDLDLKLSWLRRSGRNKHVMAGFSGTMMTNTLLELYVMQHYAQPERLEKLGIANADAWAATYVRFETNPELTPDGRFHLKRRPVDFVNMPELMKIFGEVAELRPKSDFPVKRPKAHRTTLLVDPTPAQRRYLAKLSKRVDAIQAGGVDPSVDNMLKICNDGRNVAVSELLVGLEPDEPPDRSGKIGAVIKNVAEYYHATKDLPIPGDTSGVTGRLQIVFLSRGTPNKDGPQLYGVIRDGLIKAGVPAQKIRFIHDANTDAKKLALYDDCNSGRVAVLLGSIGKLGVGVNVQQRAARSIIVDPPLRPDEIEQAEGRVWRPGNLNPEVELLRVGTKGTFDAFSYQLLERKQRGIDQLFSGQLTARSIEDIGEVQLSFAQMKAELTGNPLLVKLHEANREVNALLAEAAAHARSIKRLRKEVADHEAQIADKTATATALDAIAAAAAEAPDEAWRDFSGRELPTDDVPGKLAQLAEEALRDGTGYPTTSLSWRGLYVWFTAKKQWREVDLSAWLTIRGQRVQVPINQSWLSKGQHWRILDALTRTINDAPQTAAELRQEADALRERIEQANKLIAKPFPKSAELEAARQRRDELDAQLRQAAAEEEAERHLAAVGAAFTPSTGNELVDAAIHDAAAMAGFDPGTARTAGAEEVPQELREMVEAAPRSGPGGDGDPAEQGGESVPPAGEPAVDPYPDRAASRAGEDAVRQAFESWRELVPDPATPAERALADTGTTVLEETARRRRERLARGRDEDVDLDVSLYRALSTAAHALAEQADQSQERIAAVTRIAEVADTHIRRIEATLDDVDNYVQWARSPEPLLDLEPVGRAEAPATTQDPAELAADAGGESDPRGRQDDEARVDTRPTTDPGPAGEPAHAEPPPSAPAEPPTTADPARTQAPEQRLTPPGEGPHAAEPEAESGALARFDPVEQAMIRNATEDYASRYYGGPMRFGRDDAARYVAEGHLRDLVDKHGLTPVWNAVASLIAERPEVLDPITEADREQRIRARQDRAGRLADDAYTALLRHDYDRALELIGQAELVDPTYRPSGATWEQIREAIREQRDEAASAGGAGEVAEHQTPTTPVPSSQTAAPTRIVIEHHDEGTLVRGTREDDTQVRRALSDHGFRWSRRLGAWYLPRPWKFDTRTRRVARLRRDLERLGRPFLVQTEPSAAVPDAQPDSPALEPQHVPADRFEQQPASPLVEPDEPQRAAPLDTTPVGAGAVLPAPDPEQAGEEPFGTGEQPAIDRTDEVAGRTATDPAAADEQASAPSTRPQTPQHAEPAAVETGVESAASDVIQASLFDLGQDETEPAATPPRPADTGPVAAVTDEAAAENTTAPAASDPGNAVSTRERGEQAAGAEHMPVEDAARHEHDQDDALVGETAPALTEAALEPERGAADAEPAVTAAASPAEKTADPAEPVATEPSPQLTVEPAEGGTTQEEVSAGVESSPAPEVASSMPADAGGRAWKPLSEVEPGDVLEHPGYGFGPFVVREVHDRDTPVVTLVGDVRYGDPSWSLTPQRVTWQVARNGGDPNMRLATPPQPVAEGRPAQPVEAEASVERPQEVPMEASSLKTDHRETVLDGDEPDTQEPASREDPLDRAFAGVLALLQEKAAPQADSQGEAQSAATFEDVITAVRQLRSELAGVVPDQEEAIPAEAATVAADAGMSRVLDEVDDAYDQAASRIGRYADTPEWQRIQSIRDAARHLWATIRDAAGSYYQEIAADVRARGFLTTMAVRSSRAISHLAWRLADRMSRDGQRDTLAWRAARRLHRAADRYATRLLFRSDLDRFEDVLSTLRSLRDDLAETTLQDEQPTRRGPRDVAGAIADSLRRLQDAYAAARTRVAAYLGPEWNRITALWDAAGGLWGAAGRPFIRTVLARSCDLIEELSHRLAASPALDGQRDTLTRRALLRLSRAAEELAARLRGYLQPDERLDHEAAQTAPGIEQPLDQVSYVYAHQGVTARAEHGSTVVEVEGQRHPVAAPIDSLDAFSTQLTAVVRDARPIQQVPRAYWLHYREGSVTVAYQGGKTAYLRDGESPQWQRITVPAVGWDAAAFATAARTAITRPRGEPEATPASTPSPGRIVAASARSTLGHPPAAARRRPPAGPPAAATPPASARVRPPEEKAGRRVR</sequence>
<dbReference type="PATRIC" id="fig|1469144.8.peg.1569"/>
<reference evidence="4 5" key="1">
    <citation type="submission" date="2015-02" db="EMBL/GenBank/DDBJ databases">
        <title>Physiological reanalysis, assessment of diazotrophy, and genome sequences of multiple isolates of Streptomyces thermoautotrophicus.</title>
        <authorList>
            <person name="MacKellar D.C."/>
            <person name="Lieber L."/>
            <person name="Norman J."/>
            <person name="Bolger A."/>
            <person name="Tobin C."/>
            <person name="Murray J.W."/>
            <person name="Prell J."/>
        </authorList>
    </citation>
    <scope>NUCLEOTIDE SEQUENCE [LARGE SCALE GENOMIC DNA]</scope>
    <source>
        <strain evidence="4 5">UBT1</strain>
    </source>
</reference>
<evidence type="ECO:0000256" key="2">
    <source>
        <dbReference type="SAM" id="MobiDB-lite"/>
    </source>
</evidence>
<feature type="compositionally biased region" description="Basic and acidic residues" evidence="2">
    <location>
        <begin position="2367"/>
        <end position="2380"/>
    </location>
</feature>
<dbReference type="InterPro" id="IPR029063">
    <property type="entry name" value="SAM-dependent_MTases_sf"/>
</dbReference>
<proteinExistence type="predicted"/>